<dbReference type="GO" id="GO:0003723">
    <property type="term" value="F:RNA binding"/>
    <property type="evidence" value="ECO:0007669"/>
    <property type="project" value="UniProtKB-KW"/>
</dbReference>
<name>A0AAN7JK52_9MYRT</name>
<protein>
    <submittedName>
        <fullName evidence="3">Uncharacterized protein</fullName>
    </submittedName>
</protein>
<feature type="compositionally biased region" description="Low complexity" evidence="2">
    <location>
        <begin position="45"/>
        <end position="60"/>
    </location>
</feature>
<feature type="region of interest" description="Disordered" evidence="2">
    <location>
        <begin position="182"/>
        <end position="232"/>
    </location>
</feature>
<gene>
    <name evidence="3" type="ORF">SAY87_012420</name>
</gene>
<feature type="compositionally biased region" description="Low complexity" evidence="2">
    <location>
        <begin position="196"/>
        <end position="219"/>
    </location>
</feature>
<evidence type="ECO:0000256" key="2">
    <source>
        <dbReference type="SAM" id="MobiDB-lite"/>
    </source>
</evidence>
<dbReference type="AlphaFoldDB" id="A0AAN7JK52"/>
<evidence type="ECO:0000313" key="4">
    <source>
        <dbReference type="Proteomes" id="UP001345219"/>
    </source>
</evidence>
<dbReference type="EMBL" id="JAXIOK010000021">
    <property type="protein sequence ID" value="KAK4746108.1"/>
    <property type="molecule type" value="Genomic_DNA"/>
</dbReference>
<comment type="caution">
    <text evidence="3">The sequence shown here is derived from an EMBL/GenBank/DDBJ whole genome shotgun (WGS) entry which is preliminary data.</text>
</comment>
<dbReference type="Proteomes" id="UP001345219">
    <property type="component" value="Chromosome 10"/>
</dbReference>
<dbReference type="SUPFAM" id="SSF54928">
    <property type="entry name" value="RNA-binding domain, RBD"/>
    <property type="match status" value="1"/>
</dbReference>
<keyword evidence="4" id="KW-1185">Reference proteome</keyword>
<evidence type="ECO:0000256" key="1">
    <source>
        <dbReference type="ARBA" id="ARBA00022884"/>
    </source>
</evidence>
<keyword evidence="1" id="KW-0694">RNA-binding</keyword>
<feature type="region of interest" description="Disordered" evidence="2">
    <location>
        <begin position="32"/>
        <end position="88"/>
    </location>
</feature>
<feature type="compositionally biased region" description="Pro residues" evidence="2">
    <location>
        <begin position="186"/>
        <end position="195"/>
    </location>
</feature>
<reference evidence="3 4" key="1">
    <citation type="journal article" date="2023" name="Hortic Res">
        <title>Pangenome of water caltrop reveals structural variations and asymmetric subgenome divergence after allopolyploidization.</title>
        <authorList>
            <person name="Zhang X."/>
            <person name="Chen Y."/>
            <person name="Wang L."/>
            <person name="Yuan Y."/>
            <person name="Fang M."/>
            <person name="Shi L."/>
            <person name="Lu R."/>
            <person name="Comes H.P."/>
            <person name="Ma Y."/>
            <person name="Chen Y."/>
            <person name="Huang G."/>
            <person name="Zhou Y."/>
            <person name="Zheng Z."/>
            <person name="Qiu Y."/>
        </authorList>
    </citation>
    <scope>NUCLEOTIDE SEQUENCE [LARGE SCALE GENOMIC DNA]</scope>
    <source>
        <tissue evidence="3">Roots</tissue>
    </source>
</reference>
<dbReference type="PANTHER" id="PTHR11176:SF23">
    <property type="entry name" value="RNA-BINDING (RRM_RBD_RNP MOTIFS) FAMILY PROTEIN"/>
    <property type="match status" value="1"/>
</dbReference>
<accession>A0AAN7JK52</accession>
<evidence type="ECO:0000313" key="3">
    <source>
        <dbReference type="EMBL" id="KAK4746108.1"/>
    </source>
</evidence>
<proteinExistence type="predicted"/>
<sequence length="232" mass="24876">MYVYIWEKKVTFRDPESARRACIEPNPVIDGRRANCNIASEGRSRPSPSRGRNQGGSSPYQGGGGARPEVPPYGGGGPPPSLTMPPPPPPAVIYPPHYGYQPYNPEYAYPQALYSPLQQPHYYHQLYGPSPSSPSSSSPSAFYYGPYSLQVHPAQRLPVPPYLYYPPAPAAAAVDGAFSPYHAPLSPQPPVPPAPLLRHPFSSPTDSQSTPQPATPSETEIAAATTEGPSIA</sequence>
<dbReference type="InterPro" id="IPR035979">
    <property type="entry name" value="RBD_domain_sf"/>
</dbReference>
<feature type="compositionally biased region" description="Pro residues" evidence="2">
    <location>
        <begin position="77"/>
        <end position="88"/>
    </location>
</feature>
<dbReference type="PANTHER" id="PTHR11176">
    <property type="entry name" value="BOULE-RELATED"/>
    <property type="match status" value="1"/>
</dbReference>
<organism evidence="3 4">
    <name type="scientific">Trapa incisa</name>
    <dbReference type="NCBI Taxonomy" id="236973"/>
    <lineage>
        <taxon>Eukaryota</taxon>
        <taxon>Viridiplantae</taxon>
        <taxon>Streptophyta</taxon>
        <taxon>Embryophyta</taxon>
        <taxon>Tracheophyta</taxon>
        <taxon>Spermatophyta</taxon>
        <taxon>Magnoliopsida</taxon>
        <taxon>eudicotyledons</taxon>
        <taxon>Gunneridae</taxon>
        <taxon>Pentapetalae</taxon>
        <taxon>rosids</taxon>
        <taxon>malvids</taxon>
        <taxon>Myrtales</taxon>
        <taxon>Lythraceae</taxon>
        <taxon>Trapa</taxon>
    </lineage>
</organism>